<dbReference type="InterPro" id="IPR002048">
    <property type="entry name" value="EF_hand_dom"/>
</dbReference>
<feature type="domain" description="EF-hand" evidence="3">
    <location>
        <begin position="106"/>
        <end position="141"/>
    </location>
</feature>
<dbReference type="Pfam" id="PF13202">
    <property type="entry name" value="EF-hand_5"/>
    <property type="match status" value="2"/>
</dbReference>
<feature type="domain" description="EF-hand" evidence="3">
    <location>
        <begin position="54"/>
        <end position="82"/>
    </location>
</feature>
<dbReference type="Proteomes" id="UP001626549">
    <property type="component" value="Chromosome"/>
</dbReference>
<protein>
    <submittedName>
        <fullName evidence="4">EF-hand domain-containing protein</fullName>
    </submittedName>
</protein>
<feature type="region of interest" description="Disordered" evidence="1">
    <location>
        <begin position="132"/>
        <end position="153"/>
    </location>
</feature>
<evidence type="ECO:0000259" key="3">
    <source>
        <dbReference type="PROSITE" id="PS50222"/>
    </source>
</evidence>
<evidence type="ECO:0000313" key="4">
    <source>
        <dbReference type="EMBL" id="WOJ97829.1"/>
    </source>
</evidence>
<gene>
    <name evidence="4" type="ORF">R0137_04450</name>
</gene>
<feature type="signal peptide" evidence="2">
    <location>
        <begin position="1"/>
        <end position="22"/>
    </location>
</feature>
<keyword evidence="2" id="KW-0732">Signal</keyword>
<dbReference type="CDD" id="cd00051">
    <property type="entry name" value="EFh"/>
    <property type="match status" value="1"/>
</dbReference>
<dbReference type="PROSITE" id="PS50222">
    <property type="entry name" value="EF_HAND_2"/>
    <property type="match status" value="2"/>
</dbReference>
<dbReference type="Gene3D" id="1.10.238.10">
    <property type="entry name" value="EF-hand"/>
    <property type="match status" value="2"/>
</dbReference>
<dbReference type="InterPro" id="IPR018247">
    <property type="entry name" value="EF_Hand_1_Ca_BS"/>
</dbReference>
<dbReference type="SUPFAM" id="SSF47473">
    <property type="entry name" value="EF-hand"/>
    <property type="match status" value="1"/>
</dbReference>
<dbReference type="InterPro" id="IPR011992">
    <property type="entry name" value="EF-hand-dom_pair"/>
</dbReference>
<feature type="region of interest" description="Disordered" evidence="1">
    <location>
        <begin position="42"/>
        <end position="67"/>
    </location>
</feature>
<accession>A0ABZ0IG58</accession>
<name>A0ABZ0IG58_9GAMM</name>
<dbReference type="PANTHER" id="PTHR10827">
    <property type="entry name" value="RETICULOCALBIN"/>
    <property type="match status" value="1"/>
</dbReference>
<dbReference type="SMART" id="SM00054">
    <property type="entry name" value="EFh"/>
    <property type="match status" value="2"/>
</dbReference>
<dbReference type="PROSITE" id="PS00018">
    <property type="entry name" value="EF_HAND_1"/>
    <property type="match status" value="2"/>
</dbReference>
<sequence>MKKTLLVLSGTAVLCVSAAVMAQPKGGILNLDADGDGRISREEFQPRGDRGGPKMFKRADSDGDGDITRDEMLAAVAASEERQQELQSKIPEAFDAMDTDGNGVVSSAEAQDHAFGRLDVDGDGFVSQAELKTMRDKRGERRKRHSGEDPSPS</sequence>
<dbReference type="PANTHER" id="PTHR10827:SF89">
    <property type="entry name" value="EF-HAND DOMAIN-CONTAINING PROTEIN"/>
    <property type="match status" value="1"/>
</dbReference>
<evidence type="ECO:0000313" key="5">
    <source>
        <dbReference type="Proteomes" id="UP001626549"/>
    </source>
</evidence>
<reference evidence="4 5" key="1">
    <citation type="submission" date="2023-10" db="EMBL/GenBank/DDBJ databases">
        <title>Two novel species belonging to the OM43/NOR5 clade.</title>
        <authorList>
            <person name="Park M."/>
        </authorList>
    </citation>
    <scope>NUCLEOTIDE SEQUENCE [LARGE SCALE GENOMIC DNA]</scope>
    <source>
        <strain evidence="4 5">IMCC45268</strain>
    </source>
</reference>
<dbReference type="RefSeq" id="WP_407328877.1">
    <property type="nucleotide sequence ID" value="NZ_CP136865.1"/>
</dbReference>
<dbReference type="EMBL" id="CP136865">
    <property type="protein sequence ID" value="WOJ97829.1"/>
    <property type="molecule type" value="Genomic_DNA"/>
</dbReference>
<dbReference type="Pfam" id="PF13499">
    <property type="entry name" value="EF-hand_7"/>
    <property type="match status" value="1"/>
</dbReference>
<evidence type="ECO:0000256" key="2">
    <source>
        <dbReference type="SAM" id="SignalP"/>
    </source>
</evidence>
<feature type="chain" id="PRO_5047077869" evidence="2">
    <location>
        <begin position="23"/>
        <end position="153"/>
    </location>
</feature>
<organism evidence="4 5">
    <name type="scientific">Congregibacter brevis</name>
    <dbReference type="NCBI Taxonomy" id="3081201"/>
    <lineage>
        <taxon>Bacteria</taxon>
        <taxon>Pseudomonadati</taxon>
        <taxon>Pseudomonadota</taxon>
        <taxon>Gammaproteobacteria</taxon>
        <taxon>Cellvibrionales</taxon>
        <taxon>Halieaceae</taxon>
        <taxon>Congregibacter</taxon>
    </lineage>
</organism>
<proteinExistence type="predicted"/>
<evidence type="ECO:0000256" key="1">
    <source>
        <dbReference type="SAM" id="MobiDB-lite"/>
    </source>
</evidence>
<keyword evidence="5" id="KW-1185">Reference proteome</keyword>